<dbReference type="CDD" id="cd17502">
    <property type="entry name" value="MFS_Azr1_MDR_like"/>
    <property type="match status" value="1"/>
</dbReference>
<feature type="transmembrane region" description="Helical" evidence="5">
    <location>
        <begin position="249"/>
        <end position="270"/>
    </location>
</feature>
<dbReference type="GO" id="GO:0005886">
    <property type="term" value="C:plasma membrane"/>
    <property type="evidence" value="ECO:0007669"/>
    <property type="project" value="TreeGrafter"/>
</dbReference>
<dbReference type="PANTHER" id="PTHR23501">
    <property type="entry name" value="MAJOR FACILITATOR SUPERFAMILY"/>
    <property type="match status" value="1"/>
</dbReference>
<feature type="transmembrane region" description="Helical" evidence="5">
    <location>
        <begin position="282"/>
        <end position="301"/>
    </location>
</feature>
<dbReference type="PROSITE" id="PS50850">
    <property type="entry name" value="MFS"/>
    <property type="match status" value="1"/>
</dbReference>
<keyword evidence="4 5" id="KW-0472">Membrane</keyword>
<dbReference type="GO" id="GO:0022857">
    <property type="term" value="F:transmembrane transporter activity"/>
    <property type="evidence" value="ECO:0007669"/>
    <property type="project" value="InterPro"/>
</dbReference>
<evidence type="ECO:0000256" key="2">
    <source>
        <dbReference type="ARBA" id="ARBA00022692"/>
    </source>
</evidence>
<evidence type="ECO:0000256" key="3">
    <source>
        <dbReference type="ARBA" id="ARBA00022989"/>
    </source>
</evidence>
<dbReference type="OrthoDB" id="10021397at2759"/>
<dbReference type="InterPro" id="IPR011701">
    <property type="entry name" value="MFS"/>
</dbReference>
<feature type="transmembrane region" description="Helical" evidence="5">
    <location>
        <begin position="52"/>
        <end position="78"/>
    </location>
</feature>
<comment type="subcellular location">
    <subcellularLocation>
        <location evidence="1">Membrane</location>
        <topology evidence="1">Multi-pass membrane protein</topology>
    </subcellularLocation>
</comment>
<feature type="transmembrane region" description="Helical" evidence="5">
    <location>
        <begin position="356"/>
        <end position="376"/>
    </location>
</feature>
<evidence type="ECO:0000313" key="7">
    <source>
        <dbReference type="EMBL" id="ORY11850.1"/>
    </source>
</evidence>
<evidence type="ECO:0000256" key="5">
    <source>
        <dbReference type="SAM" id="Phobius"/>
    </source>
</evidence>
<keyword evidence="8" id="KW-1185">Reference proteome</keyword>
<feature type="transmembrane region" description="Helical" evidence="5">
    <location>
        <begin position="383"/>
        <end position="401"/>
    </location>
</feature>
<sequence length="559" mass="59361">MNPPGAPASEPASSNLKARVQLPQSEKSNLQSATHEVADGIKPENEITGTKLLLVHSGLCLCTFLVGLDFNLIATAIPTITSEFNSIGDVGWYGSAFYIALCASQPLAGKAFTIFPQTLIYLLYVALFELGSLVCALAPSSIALIVGRAIAGLGASGIFAGGLVILTTVIPLHKRAVWTGTMNSTFVIASIVGPVLGGALTQHASWRWCFYLNLPIGGFSALVVLLFCRIKHTSSKPASLLTKLRKLDGVGFTLFAGAVAMLLLALQLGGPGSAFPWRSSQIIGLFIGSGLVFSLFVAWVLHLQDDALIPPRLFANRNVALIFFSSLFSNGPFQTIIYWLPIWFQAVQSVSPTASGVHYLPTVISDVLTSVIGAGLAQQIGIWNPFLIFGEAMVCIGAGLLTTLHPSISSGHWIGYQIFGGIGYSLIINMAHLGTQASLPQDLVPIGATTLLFGISASCAVFLAVGQAVFQERLTRDLSQVVSEKIVKDVIAVGATRVRDVVSAHDLPVVLNAYSKAVTQVFYIPAAAPVLSFILVLGCTWIRIKKPDAKKVDDSKEEV</sequence>
<dbReference type="SUPFAM" id="SSF103473">
    <property type="entry name" value="MFS general substrate transporter"/>
    <property type="match status" value="1"/>
</dbReference>
<gene>
    <name evidence="7" type="ORF">BCR34DRAFT_483585</name>
</gene>
<reference evidence="7 8" key="1">
    <citation type="submission" date="2016-07" db="EMBL/GenBank/DDBJ databases">
        <title>Pervasive Adenine N6-methylation of Active Genes in Fungi.</title>
        <authorList>
            <consortium name="DOE Joint Genome Institute"/>
            <person name="Mondo S.J."/>
            <person name="Dannebaum R.O."/>
            <person name="Kuo R.C."/>
            <person name="Labutti K."/>
            <person name="Haridas S."/>
            <person name="Kuo A."/>
            <person name="Salamov A."/>
            <person name="Ahrendt S.R."/>
            <person name="Lipzen A."/>
            <person name="Sullivan W."/>
            <person name="Andreopoulos W.B."/>
            <person name="Clum A."/>
            <person name="Lindquist E."/>
            <person name="Daum C."/>
            <person name="Ramamoorthy G.K."/>
            <person name="Gryganskyi A."/>
            <person name="Culley D."/>
            <person name="Magnuson J.K."/>
            <person name="James T.Y."/>
            <person name="O'Malley M.A."/>
            <person name="Stajich J.E."/>
            <person name="Spatafora J.W."/>
            <person name="Visel A."/>
            <person name="Grigoriev I.V."/>
        </authorList>
    </citation>
    <scope>NUCLEOTIDE SEQUENCE [LARGE SCALE GENOMIC DNA]</scope>
    <source>
        <strain evidence="7 8">CBS 115471</strain>
    </source>
</reference>
<protein>
    <submittedName>
        <fullName evidence="7">Major facilitator superfamily domain-containing protein</fullName>
    </submittedName>
</protein>
<comment type="caution">
    <text evidence="7">The sequence shown here is derived from an EMBL/GenBank/DDBJ whole genome shotgun (WGS) entry which is preliminary data.</text>
</comment>
<evidence type="ECO:0000259" key="6">
    <source>
        <dbReference type="PROSITE" id="PS50850"/>
    </source>
</evidence>
<feature type="transmembrane region" description="Helical" evidence="5">
    <location>
        <begin position="321"/>
        <end position="344"/>
    </location>
</feature>
<evidence type="ECO:0000256" key="1">
    <source>
        <dbReference type="ARBA" id="ARBA00004141"/>
    </source>
</evidence>
<feature type="transmembrane region" description="Helical" evidence="5">
    <location>
        <begin position="121"/>
        <end position="144"/>
    </location>
</feature>
<dbReference type="InterPro" id="IPR020846">
    <property type="entry name" value="MFS_dom"/>
</dbReference>
<evidence type="ECO:0000313" key="8">
    <source>
        <dbReference type="Proteomes" id="UP000193144"/>
    </source>
</evidence>
<feature type="transmembrane region" description="Helical" evidence="5">
    <location>
        <begin position="443"/>
        <end position="470"/>
    </location>
</feature>
<name>A0A1Y1ZNP0_9PLEO</name>
<dbReference type="AlphaFoldDB" id="A0A1Y1ZNP0"/>
<dbReference type="EMBL" id="MCFA01000057">
    <property type="protein sequence ID" value="ORY11850.1"/>
    <property type="molecule type" value="Genomic_DNA"/>
</dbReference>
<dbReference type="Gene3D" id="1.20.1720.10">
    <property type="entry name" value="Multidrug resistance protein D"/>
    <property type="match status" value="1"/>
</dbReference>
<feature type="transmembrane region" description="Helical" evidence="5">
    <location>
        <begin position="184"/>
        <end position="204"/>
    </location>
</feature>
<feature type="domain" description="Major facilitator superfamily (MFS) profile" evidence="6">
    <location>
        <begin position="55"/>
        <end position="559"/>
    </location>
</feature>
<feature type="transmembrane region" description="Helical" evidence="5">
    <location>
        <begin position="210"/>
        <end position="228"/>
    </location>
</feature>
<feature type="transmembrane region" description="Helical" evidence="5">
    <location>
        <begin position="413"/>
        <end position="431"/>
    </location>
</feature>
<dbReference type="Pfam" id="PF07690">
    <property type="entry name" value="MFS_1"/>
    <property type="match status" value="1"/>
</dbReference>
<dbReference type="Gene3D" id="1.20.1250.20">
    <property type="entry name" value="MFS general substrate transporter like domains"/>
    <property type="match status" value="1"/>
</dbReference>
<keyword evidence="2 5" id="KW-0812">Transmembrane</keyword>
<evidence type="ECO:0000256" key="4">
    <source>
        <dbReference type="ARBA" id="ARBA00023136"/>
    </source>
</evidence>
<feature type="transmembrane region" description="Helical" evidence="5">
    <location>
        <begin position="150"/>
        <end position="172"/>
    </location>
</feature>
<dbReference type="Proteomes" id="UP000193144">
    <property type="component" value="Unassembled WGS sequence"/>
</dbReference>
<feature type="transmembrane region" description="Helical" evidence="5">
    <location>
        <begin position="521"/>
        <end position="542"/>
    </location>
</feature>
<organism evidence="7 8">
    <name type="scientific">Clohesyomyces aquaticus</name>
    <dbReference type="NCBI Taxonomy" id="1231657"/>
    <lineage>
        <taxon>Eukaryota</taxon>
        <taxon>Fungi</taxon>
        <taxon>Dikarya</taxon>
        <taxon>Ascomycota</taxon>
        <taxon>Pezizomycotina</taxon>
        <taxon>Dothideomycetes</taxon>
        <taxon>Pleosporomycetidae</taxon>
        <taxon>Pleosporales</taxon>
        <taxon>Lindgomycetaceae</taxon>
        <taxon>Clohesyomyces</taxon>
    </lineage>
</organism>
<proteinExistence type="predicted"/>
<dbReference type="InterPro" id="IPR036259">
    <property type="entry name" value="MFS_trans_sf"/>
</dbReference>
<keyword evidence="3 5" id="KW-1133">Transmembrane helix</keyword>
<dbReference type="PANTHER" id="PTHR23501:SF198">
    <property type="entry name" value="AZOLE RESISTANCE PROTEIN 1-RELATED"/>
    <property type="match status" value="1"/>
</dbReference>
<accession>A0A1Y1ZNP0</accession>